<dbReference type="EMBL" id="FSRA01000002">
    <property type="protein sequence ID" value="SIO46669.1"/>
    <property type="molecule type" value="Genomic_DNA"/>
</dbReference>
<evidence type="ECO:0000256" key="1">
    <source>
        <dbReference type="SAM" id="SignalP"/>
    </source>
</evidence>
<proteinExistence type="predicted"/>
<name>A0A1N6JR49_9BACT</name>
<gene>
    <name evidence="2" type="ORF">SAMN04488055_4285</name>
</gene>
<evidence type="ECO:0000313" key="2">
    <source>
        <dbReference type="EMBL" id="SIO46669.1"/>
    </source>
</evidence>
<dbReference type="OrthoDB" id="1440774at2"/>
<accession>A0A1N6JR49</accession>
<protein>
    <submittedName>
        <fullName evidence="2">GLPGLI family protein</fullName>
    </submittedName>
</protein>
<feature type="chain" id="PRO_5012275043" evidence="1">
    <location>
        <begin position="19"/>
        <end position="291"/>
    </location>
</feature>
<dbReference type="STRING" id="536979.SAMN04488055_4285"/>
<feature type="signal peptide" evidence="1">
    <location>
        <begin position="1"/>
        <end position="18"/>
    </location>
</feature>
<dbReference type="Proteomes" id="UP000185003">
    <property type="component" value="Unassembled WGS sequence"/>
</dbReference>
<reference evidence="2 3" key="1">
    <citation type="submission" date="2016-11" db="EMBL/GenBank/DDBJ databases">
        <authorList>
            <person name="Jaros S."/>
            <person name="Januszkiewicz K."/>
            <person name="Wedrychowicz H."/>
        </authorList>
    </citation>
    <scope>NUCLEOTIDE SEQUENCE [LARGE SCALE GENOMIC DNA]</scope>
    <source>
        <strain evidence="2 3">DSM 24787</strain>
    </source>
</reference>
<dbReference type="AlphaFoldDB" id="A0A1N6JR49"/>
<sequence length="291" mass="31218">MKTIITALLILAFSNTEAQQKTSGIIEYEVTSRMDLSMARTVMIGPGGQVTQGSAADMPDLPDLITSKQTLTFSNTKGKLEAEGGGGPQMLSFSSAMPAGAAGASRVQAIDVAGSPGGGRTFSAGPGGPGVSLRPPLSNTTYIDLANKKYLTVTTEKKDSVTSNSWYAEEDYKTPADIKTSNKTKTIAGFKCQRGTVKLGDENFVFWYTTEIPLLFSPVNGVLPAAGVVLSIESSKRSYVAKKVAFKPIEDTEVSLPANAQKVTEEELKAKRRQILEKFHNDRLEKLQLNN</sequence>
<organism evidence="2 3">
    <name type="scientific">Chitinophaga niabensis</name>
    <dbReference type="NCBI Taxonomy" id="536979"/>
    <lineage>
        <taxon>Bacteria</taxon>
        <taxon>Pseudomonadati</taxon>
        <taxon>Bacteroidota</taxon>
        <taxon>Chitinophagia</taxon>
        <taxon>Chitinophagales</taxon>
        <taxon>Chitinophagaceae</taxon>
        <taxon>Chitinophaga</taxon>
    </lineage>
</organism>
<evidence type="ECO:0000313" key="3">
    <source>
        <dbReference type="Proteomes" id="UP000185003"/>
    </source>
</evidence>
<keyword evidence="1" id="KW-0732">Signal</keyword>
<dbReference type="RefSeq" id="WP_074241646.1">
    <property type="nucleotide sequence ID" value="NZ_FSRA01000002.1"/>
</dbReference>
<dbReference type="NCBIfam" id="TIGR01200">
    <property type="entry name" value="GLPGLI"/>
    <property type="match status" value="1"/>
</dbReference>
<keyword evidence="3" id="KW-1185">Reference proteome</keyword>
<dbReference type="InterPro" id="IPR005901">
    <property type="entry name" value="GLPGLI"/>
</dbReference>